<dbReference type="PANTHER" id="PTHR21512">
    <property type="entry name" value="TRAFFICKING PROTEIN PARTICLE COMPLEX SUBUNIT 9"/>
    <property type="match status" value="1"/>
</dbReference>
<dbReference type="InterPro" id="IPR013935">
    <property type="entry name" value="Trs120_TRAPPC9"/>
</dbReference>
<reference evidence="4 5" key="1">
    <citation type="journal article" date="2018" name="BMC Genomics">
        <title>The genome of Naegleria lovaniensis, the basis for a comparative approach to unravel pathogenicity factors of the human pathogenic amoeba N. fowleri.</title>
        <authorList>
            <person name="Liechti N."/>
            <person name="Schurch N."/>
            <person name="Bruggmann R."/>
            <person name="Wittwer M."/>
        </authorList>
    </citation>
    <scope>NUCLEOTIDE SEQUENCE [LARGE SCALE GENOMIC DNA]</scope>
    <source>
        <strain evidence="4 5">ATCC 30569</strain>
    </source>
</reference>
<dbReference type="InterPro" id="IPR058565">
    <property type="entry name" value="Ig_TRAPPC9_Trs120_1st"/>
</dbReference>
<dbReference type="AlphaFoldDB" id="A0AA88GN03"/>
<evidence type="ECO:0000259" key="2">
    <source>
        <dbReference type="Pfam" id="PF08626"/>
    </source>
</evidence>
<keyword evidence="5" id="KW-1185">Reference proteome</keyword>
<comment type="caution">
    <text evidence="4">The sequence shown here is derived from an EMBL/GenBank/DDBJ whole genome shotgun (WGS) entry which is preliminary data.</text>
</comment>
<dbReference type="GeneID" id="68097127"/>
<dbReference type="Proteomes" id="UP000816034">
    <property type="component" value="Unassembled WGS sequence"/>
</dbReference>
<feature type="compositionally biased region" description="Basic and acidic residues" evidence="1">
    <location>
        <begin position="940"/>
        <end position="951"/>
    </location>
</feature>
<sequence length="1119" mass="126338">MSSIDVVGCQLGIATNALIRIAIFPIGKINASTFKKFVSMIQACDSKPIKSLTRFRDDNLKSPFQKQDWARSVLKFQFVEETSINTGYSDFHQYRNVHGVIGIMSCLSEESVASGFTKYKKQKLQVYGKNIVGRCFAVEQDPETTAPEDEELVVIPNQDESHVGFHIDYLFSDLARQVLIRFEKIVSNPAAYFNELSTSFLMSSPTGMFPSSSALNTKKMTPSKSRNDLATFPQPSSTQPTVPPSSTTPQSDEKNLQNMKLFADCALLISDYEDALSTYTEISNICKQQLANSYGAAGSMNYALYLAGSSEGIATVTFVKNKVAIKEVDSTIIQQIYDLMHEALDFYDKSKKKDLLVECYIKTAVFISTYCDKKKRKEALDCLSKAVQTAVTLTTQERIVVSGFAAKICKQMKSKRKFGFFLRHVAQLHHDLCNQGVSIRLGAQFLDAYNLPLELTPNIEWKVKKNYKLKGWNTIQMDIIKSMIDFAQSMSPPDYSTEIQYRLYLLSEYYPIMPKLLQEEHLKRVLAISHQIPKNINVLLKPLPIIKMVAPMKLSSHLEPKVLEVKQNRPQLFIYSPFDKKDETRVQLNWVKNETAQILVEFMNPFRFDLRLKNVLVRFKPEIEPIGGLDNSEPICDVFVHSCLVLSGMTHKVVIATKPRHVGRILLDAVGIEFEDGRFKSPIYIPVTLQHLVNEKKEKRSYEIDVIETVPLLNVTLSTPQLSLVEGETTTLFAKLHNTGNCEITFLEITFINQTSNSVSIKDEIVKKYLPLLPDGDVVTIPIEVVGYWKGSSDIGIINIHIKYGIESDQYEKAYYREIDLSIKTTVLRALVVEDCITVNETFNKKIVAKIHNYSNSSFMLLSSLTQYLKDEQFDTGIPFGAQSTKMILVDPSILHNINFEQLNIPYTADINQYKGIIAQAMRWKSYVNTQGVVGCKENDEVKQSSKDKTQMRKQTTETSIPSTMNDLINVKQELTAIVNNQHTISHKELAIDQQPVQAAIAEEIEFTVSISLSSTNPNQEAFNKIASLIFNIYQDAENGSRIVATNRQYCYSGNLNSCIELVHSNVVRVTLKVFFLERGTFKVSVACCDEQTEEVVLLTSPLDVIIEVGNGLIERDVD</sequence>
<feature type="domain" description="Trs120/TRAPPC9 first Ig-like" evidence="3">
    <location>
        <begin position="543"/>
        <end position="615"/>
    </location>
</feature>
<evidence type="ECO:0000313" key="5">
    <source>
        <dbReference type="Proteomes" id="UP000816034"/>
    </source>
</evidence>
<dbReference type="EMBL" id="PYSW02000021">
    <property type="protein sequence ID" value="KAG2383335.1"/>
    <property type="molecule type" value="Genomic_DNA"/>
</dbReference>
<dbReference type="PANTHER" id="PTHR21512:SF5">
    <property type="entry name" value="TRAFFICKING PROTEIN PARTICLE COMPLEX SUBUNIT 9"/>
    <property type="match status" value="1"/>
</dbReference>
<proteinExistence type="predicted"/>
<evidence type="ECO:0000313" key="4">
    <source>
        <dbReference type="EMBL" id="KAG2383335.1"/>
    </source>
</evidence>
<feature type="compositionally biased region" description="Polar residues" evidence="1">
    <location>
        <begin position="213"/>
        <end position="224"/>
    </location>
</feature>
<feature type="domain" description="Trs120/TRAPPC9 N-terminal" evidence="2">
    <location>
        <begin position="14"/>
        <end position="221"/>
    </location>
</feature>
<dbReference type="InterPro" id="IPR058563">
    <property type="entry name" value="Trs120_TRAPPC9_N"/>
</dbReference>
<feature type="region of interest" description="Disordered" evidence="1">
    <location>
        <begin position="940"/>
        <end position="959"/>
    </location>
</feature>
<name>A0AA88GN03_NAELO</name>
<dbReference type="Pfam" id="PF26254">
    <property type="entry name" value="Ig_TRAPPC9-Trs120_1st"/>
    <property type="match status" value="1"/>
</dbReference>
<accession>A0AA88GN03</accession>
<dbReference type="RefSeq" id="XP_044549014.1">
    <property type="nucleotide sequence ID" value="XM_044694337.1"/>
</dbReference>
<dbReference type="GO" id="GO:0005802">
    <property type="term" value="C:trans-Golgi network"/>
    <property type="evidence" value="ECO:0007669"/>
    <property type="project" value="TreeGrafter"/>
</dbReference>
<gene>
    <name evidence="4" type="ORF">C9374_004672</name>
</gene>
<organism evidence="4 5">
    <name type="scientific">Naegleria lovaniensis</name>
    <name type="common">Amoeba</name>
    <dbReference type="NCBI Taxonomy" id="51637"/>
    <lineage>
        <taxon>Eukaryota</taxon>
        <taxon>Discoba</taxon>
        <taxon>Heterolobosea</taxon>
        <taxon>Tetramitia</taxon>
        <taxon>Eutetramitia</taxon>
        <taxon>Vahlkampfiidae</taxon>
        <taxon>Naegleria</taxon>
    </lineage>
</organism>
<evidence type="ECO:0000259" key="3">
    <source>
        <dbReference type="Pfam" id="PF26254"/>
    </source>
</evidence>
<dbReference type="Pfam" id="PF08626">
    <property type="entry name" value="TRAPPC9-Trs120"/>
    <property type="match status" value="1"/>
</dbReference>
<dbReference type="Pfam" id="PF26280">
    <property type="entry name" value="Ig_TRAPPC9-Trs120_2nd"/>
    <property type="match status" value="1"/>
</dbReference>
<evidence type="ECO:0000256" key="1">
    <source>
        <dbReference type="SAM" id="MobiDB-lite"/>
    </source>
</evidence>
<feature type="compositionally biased region" description="Low complexity" evidence="1">
    <location>
        <begin position="231"/>
        <end position="250"/>
    </location>
</feature>
<protein>
    <submittedName>
        <fullName evidence="4">Uncharacterized protein</fullName>
    </submittedName>
</protein>
<feature type="region of interest" description="Disordered" evidence="1">
    <location>
        <begin position="213"/>
        <end position="253"/>
    </location>
</feature>